<accession>A0AAD3Y2R5</accession>
<comment type="caution">
    <text evidence="2">The sequence shown here is derived from an EMBL/GenBank/DDBJ whole genome shotgun (WGS) entry which is preliminary data.</text>
</comment>
<evidence type="ECO:0000313" key="3">
    <source>
        <dbReference type="Proteomes" id="UP001279734"/>
    </source>
</evidence>
<dbReference type="AlphaFoldDB" id="A0AAD3Y2R5"/>
<keyword evidence="1" id="KW-0472">Membrane</keyword>
<reference evidence="2" key="1">
    <citation type="submission" date="2023-05" db="EMBL/GenBank/DDBJ databases">
        <title>Nepenthes gracilis genome sequencing.</title>
        <authorList>
            <person name="Fukushima K."/>
        </authorList>
    </citation>
    <scope>NUCLEOTIDE SEQUENCE</scope>
    <source>
        <strain evidence="2">SING2019-196</strain>
    </source>
</reference>
<evidence type="ECO:0000313" key="2">
    <source>
        <dbReference type="EMBL" id="GMH27312.1"/>
    </source>
</evidence>
<name>A0AAD3Y2R5_NEPGR</name>
<protein>
    <submittedName>
        <fullName evidence="2">Uncharacterized protein</fullName>
    </submittedName>
</protein>
<dbReference type="Proteomes" id="UP001279734">
    <property type="component" value="Unassembled WGS sequence"/>
</dbReference>
<organism evidence="2 3">
    <name type="scientific">Nepenthes gracilis</name>
    <name type="common">Slender pitcher plant</name>
    <dbReference type="NCBI Taxonomy" id="150966"/>
    <lineage>
        <taxon>Eukaryota</taxon>
        <taxon>Viridiplantae</taxon>
        <taxon>Streptophyta</taxon>
        <taxon>Embryophyta</taxon>
        <taxon>Tracheophyta</taxon>
        <taxon>Spermatophyta</taxon>
        <taxon>Magnoliopsida</taxon>
        <taxon>eudicotyledons</taxon>
        <taxon>Gunneridae</taxon>
        <taxon>Pentapetalae</taxon>
        <taxon>Caryophyllales</taxon>
        <taxon>Nepenthaceae</taxon>
        <taxon>Nepenthes</taxon>
    </lineage>
</organism>
<dbReference type="EMBL" id="BSYO01000032">
    <property type="protein sequence ID" value="GMH27312.1"/>
    <property type="molecule type" value="Genomic_DNA"/>
</dbReference>
<sequence length="103" mass="10874">MVRDGNMGFRDGGWLATGGLHSAEVGETALVVGFGVGVLTLVVLVGQWVGPHLAESDLSEMEVVLSNPPPFTETSPGTKKLASEYKDQHSFSSIIAFSSAFYS</sequence>
<evidence type="ECO:0000256" key="1">
    <source>
        <dbReference type="SAM" id="Phobius"/>
    </source>
</evidence>
<feature type="transmembrane region" description="Helical" evidence="1">
    <location>
        <begin position="29"/>
        <end position="49"/>
    </location>
</feature>
<keyword evidence="3" id="KW-1185">Reference proteome</keyword>
<keyword evidence="1" id="KW-0812">Transmembrane</keyword>
<keyword evidence="1" id="KW-1133">Transmembrane helix</keyword>
<gene>
    <name evidence="2" type="ORF">Nepgr_029155</name>
</gene>
<proteinExistence type="predicted"/>